<evidence type="ECO:0000313" key="5">
    <source>
        <dbReference type="Proteomes" id="UP000284706"/>
    </source>
</evidence>
<dbReference type="Pfam" id="PF13358">
    <property type="entry name" value="DDE_3"/>
    <property type="match status" value="1"/>
</dbReference>
<evidence type="ECO:0000259" key="3">
    <source>
        <dbReference type="Pfam" id="PF13358"/>
    </source>
</evidence>
<dbReference type="InterPro" id="IPR052709">
    <property type="entry name" value="Transposase-MT_Hybrid"/>
</dbReference>
<reference evidence="4 5" key="1">
    <citation type="journal article" date="2018" name="Evol. Lett.">
        <title>Horizontal gene cluster transfer increased hallucinogenic mushroom diversity.</title>
        <authorList>
            <person name="Reynolds H.T."/>
            <person name="Vijayakumar V."/>
            <person name="Gluck-Thaler E."/>
            <person name="Korotkin H.B."/>
            <person name="Matheny P.B."/>
            <person name="Slot J.C."/>
        </authorList>
    </citation>
    <scope>NUCLEOTIDE SEQUENCE [LARGE SCALE GENOMIC DNA]</scope>
    <source>
        <strain evidence="4 5">SRW20</strain>
    </source>
</reference>
<dbReference type="EMBL" id="NHYE01000147">
    <property type="protein sequence ID" value="PPR07271.1"/>
    <property type="molecule type" value="Genomic_DNA"/>
</dbReference>
<feature type="domain" description="Transposase Tc1-like" evidence="2">
    <location>
        <begin position="40"/>
        <end position="106"/>
    </location>
</feature>
<proteinExistence type="predicted"/>
<comment type="caution">
    <text evidence="4">The sequence shown here is derived from an EMBL/GenBank/DDBJ whole genome shotgun (WGS) entry which is preliminary data.</text>
</comment>
<accession>A0A409YW89</accession>
<dbReference type="Proteomes" id="UP000284706">
    <property type="component" value="Unassembled WGS sequence"/>
</dbReference>
<gene>
    <name evidence="4" type="ORF">CVT26_012431</name>
</gene>
<dbReference type="InParanoid" id="A0A409YW89"/>
<evidence type="ECO:0000313" key="4">
    <source>
        <dbReference type="EMBL" id="PPR07271.1"/>
    </source>
</evidence>
<sequence length="317" mass="36653">MTDIPYSTAKTLWHKYQETGSTKNRPRSGRPKKVTERLERALIRNAVKERRKPFRELGNAMPGNLSEGTIRNVLDEHGYHRRIARKVPYLTDDHKRKRKHWAELYRRFRKRQWRKPIWSDECYIYLGDSRGKVYVTRLAEEEYNENCLVPKFKQSSLRVMIWGCIAKGKKGPLVVLEYPGGKGGGMNSERYITQVLEGALKPFFQELKQARRGPIFQQDGAASHRSKETLKWLSDHGIPLMDHPPNSPDLSPIEPVWHELKTIIRARPHPPTSAPELIQAVKDAWEMLPISVIDKYIDSMPERVQAVLDADGGHTGF</sequence>
<keyword evidence="5" id="KW-1185">Reference proteome</keyword>
<dbReference type="PANTHER" id="PTHR46060">
    <property type="entry name" value="MARINER MOS1 TRANSPOSASE-LIKE PROTEIN"/>
    <property type="match status" value="1"/>
</dbReference>
<feature type="domain" description="Tc1-like transposase DDE" evidence="3">
    <location>
        <begin position="205"/>
        <end position="269"/>
    </location>
</feature>
<dbReference type="PANTHER" id="PTHR46060:SF1">
    <property type="entry name" value="MARINER MOS1 TRANSPOSASE-LIKE PROTEIN"/>
    <property type="match status" value="1"/>
</dbReference>
<name>A0A409YW89_9AGAR</name>
<dbReference type="GO" id="GO:0015074">
    <property type="term" value="P:DNA integration"/>
    <property type="evidence" value="ECO:0007669"/>
    <property type="project" value="InterPro"/>
</dbReference>
<dbReference type="Gene3D" id="3.30.420.10">
    <property type="entry name" value="Ribonuclease H-like superfamily/Ribonuclease H"/>
    <property type="match status" value="1"/>
</dbReference>
<dbReference type="AlphaFoldDB" id="A0A409YW89"/>
<feature type="region of interest" description="Disordered" evidence="1">
    <location>
        <begin position="16"/>
        <end position="35"/>
    </location>
</feature>
<dbReference type="STRING" id="231916.A0A409YW89"/>
<evidence type="ECO:0008006" key="6">
    <source>
        <dbReference type="Google" id="ProtNLM"/>
    </source>
</evidence>
<dbReference type="Pfam" id="PF01498">
    <property type="entry name" value="HTH_Tnp_Tc3_2"/>
    <property type="match status" value="1"/>
</dbReference>
<dbReference type="InterPro" id="IPR038717">
    <property type="entry name" value="Tc1-like_DDE_dom"/>
</dbReference>
<dbReference type="InterPro" id="IPR002492">
    <property type="entry name" value="Transposase_Tc1-like"/>
</dbReference>
<evidence type="ECO:0000256" key="1">
    <source>
        <dbReference type="SAM" id="MobiDB-lite"/>
    </source>
</evidence>
<organism evidence="4 5">
    <name type="scientific">Gymnopilus dilepis</name>
    <dbReference type="NCBI Taxonomy" id="231916"/>
    <lineage>
        <taxon>Eukaryota</taxon>
        <taxon>Fungi</taxon>
        <taxon>Dikarya</taxon>
        <taxon>Basidiomycota</taxon>
        <taxon>Agaricomycotina</taxon>
        <taxon>Agaricomycetes</taxon>
        <taxon>Agaricomycetidae</taxon>
        <taxon>Agaricales</taxon>
        <taxon>Agaricineae</taxon>
        <taxon>Hymenogastraceae</taxon>
        <taxon>Gymnopilus</taxon>
    </lineage>
</organism>
<dbReference type="OrthoDB" id="2431447at2759"/>
<evidence type="ECO:0000259" key="2">
    <source>
        <dbReference type="Pfam" id="PF01498"/>
    </source>
</evidence>
<dbReference type="GO" id="GO:0006313">
    <property type="term" value="P:DNA transposition"/>
    <property type="evidence" value="ECO:0007669"/>
    <property type="project" value="InterPro"/>
</dbReference>
<dbReference type="GO" id="GO:0003677">
    <property type="term" value="F:DNA binding"/>
    <property type="evidence" value="ECO:0007669"/>
    <property type="project" value="InterPro"/>
</dbReference>
<protein>
    <recommendedName>
        <fullName evidence="6">Tc1-like transposase DDE domain-containing protein</fullName>
    </recommendedName>
</protein>
<dbReference type="InterPro" id="IPR036397">
    <property type="entry name" value="RNaseH_sf"/>
</dbReference>